<dbReference type="EMBL" id="MU970195">
    <property type="protein sequence ID" value="KAK9319363.1"/>
    <property type="molecule type" value="Genomic_DNA"/>
</dbReference>
<reference evidence="2" key="1">
    <citation type="journal article" date="2024" name="Front. Bioeng. Biotechnol.">
        <title>Genome-scale model development and genomic sequencing of the oleaginous clade Lipomyces.</title>
        <authorList>
            <person name="Czajka J.J."/>
            <person name="Han Y."/>
            <person name="Kim J."/>
            <person name="Mondo S.J."/>
            <person name="Hofstad B.A."/>
            <person name="Robles A."/>
            <person name="Haridas S."/>
            <person name="Riley R."/>
            <person name="LaButti K."/>
            <person name="Pangilinan J."/>
            <person name="Andreopoulos W."/>
            <person name="Lipzen A."/>
            <person name="Yan J."/>
            <person name="Wang M."/>
            <person name="Ng V."/>
            <person name="Grigoriev I.V."/>
            <person name="Spatafora J.W."/>
            <person name="Magnuson J.K."/>
            <person name="Baker S.E."/>
            <person name="Pomraning K.R."/>
        </authorList>
    </citation>
    <scope>NUCLEOTIDE SEQUENCE [LARGE SCALE GENOMIC DNA]</scope>
    <source>
        <strain evidence="2">CBS 10300</strain>
    </source>
</reference>
<protein>
    <submittedName>
        <fullName evidence="1">Uncharacterized protein</fullName>
    </submittedName>
</protein>
<name>A0ACC3TDU6_9ASCO</name>
<dbReference type="Proteomes" id="UP001489719">
    <property type="component" value="Unassembled WGS sequence"/>
</dbReference>
<evidence type="ECO:0000313" key="1">
    <source>
        <dbReference type="EMBL" id="KAK9319363.1"/>
    </source>
</evidence>
<evidence type="ECO:0000313" key="2">
    <source>
        <dbReference type="Proteomes" id="UP001489719"/>
    </source>
</evidence>
<gene>
    <name evidence="1" type="ORF">V1517DRAFT_332860</name>
</gene>
<keyword evidence="2" id="KW-1185">Reference proteome</keyword>
<proteinExistence type="predicted"/>
<accession>A0ACC3TDU6</accession>
<organism evidence="1 2">
    <name type="scientific">Lipomyces orientalis</name>
    <dbReference type="NCBI Taxonomy" id="1233043"/>
    <lineage>
        <taxon>Eukaryota</taxon>
        <taxon>Fungi</taxon>
        <taxon>Dikarya</taxon>
        <taxon>Ascomycota</taxon>
        <taxon>Saccharomycotina</taxon>
        <taxon>Lipomycetes</taxon>
        <taxon>Lipomycetales</taxon>
        <taxon>Lipomycetaceae</taxon>
        <taxon>Lipomyces</taxon>
    </lineage>
</organism>
<comment type="caution">
    <text evidence="1">The sequence shown here is derived from an EMBL/GenBank/DDBJ whole genome shotgun (WGS) entry which is preliminary data.</text>
</comment>
<sequence>MARQTQSEHIEHEDHVHPIVTTGTAALAVDEHIMQRMAERIPNLNQVLEGAQRASNFEHNMTPAQAWAMYPKATLFSMVISLAIVMEGYDLTLIGSFFAYPSFKDKFGEVVTTGSAAGERQVTPAWQAGLQNGAQVGEILGLMFAGYLADRFGYKKTLLGCLIMLICTIFIQFFAQNIQMLLAGGILCGVPWGAFQTLTTTYAAEVSPIALRPYLTTYVNLCWGFGSIIATGVLRGLLSRTDQWSWRIPYAIQWFWPIPVVLGVTFAPESPWWLVRKGRMDEARRALSTLASKSSKAADHIDDTLDLIKITNEHEMLVNDGGNYWDCFKGTDLRRTEIVCGVWMAQVLCGIAFSVNIAYFMEQAGLPATTAFDFGLGLVGLGITGTLCYWFIMPYFGRRTLYVWGMAGMLVILLLVGFLGIAPADNTTIAYASGALLLVNVFIYDITVGPVCYCIVAELPSTRLRVKSVVLARNCYNIIGIAGNFLQAPILNPLGWNLRGKGAFIWGGLCFLTLIWVYIRLPESARRSPAELDLLFENRVSARDFSKTKVDPFKSTGVEVEQEKFMGETK</sequence>